<keyword evidence="9" id="KW-1185">Reference proteome</keyword>
<dbReference type="SUPFAM" id="SSF81296">
    <property type="entry name" value="E set domains"/>
    <property type="match status" value="1"/>
</dbReference>
<dbReference type="InterPro" id="IPR012341">
    <property type="entry name" value="6hp_glycosidase-like_sf"/>
</dbReference>
<keyword evidence="3" id="KW-0119">Carbohydrate metabolism</keyword>
<keyword evidence="2" id="KW-0378">Hydrolase</keyword>
<sequence length="594" mass="67719">MLFLAIPISAAAQNNGDDVFIRLNQAGYLEEDSKVAVVFSNKRPDRRFSIINAETGEEIYNGKLQTQKKRGWGNFKHYFKADFSEVVTSGNYYLLLENPGVKSAEFGIGRDFSYKNHHEDLIGFMRQQRCGYNPFLDMVCHQRDGRSMFGPMPDSTFVDLSGGWHDAGDQLKYLITSSNATAKMLKAYELIPEKFADKVNALGQEGSNGIPDVLDEAKWGLDWIHKMHSSPGELFHQVADDRDHLGMKWPDKDSSDYGWGPNSYRVAYFATGEPQGLREYKSKATGIANLAGRSAAAMALGARIWEDFDPVFAEKCRIAAIELYEMGKEQEGFQQGNSYGAPYRYNEDTWADDMEWAAAELFINTGDENFLNDAKRYAQMANSVSWMDKEDAEHYRFYPFFNIGHFVLYEHVDKDFQQKLAQYYRDGIDATLNRGQGNPFQIGVPFIWCSNNLATNLITQIILYEEMTGDAQYHDFMLAQRDWLFGNNPWGTSMFMNIPEKGEYPEDVHTSIWYLTGEEVPGGLVDGPVYKSVYENLKGLSLKEEDEFAQFQTDFVVYHDDFGDYSTNEPTMDGTADAIFFMAWFAMDAENKND</sequence>
<dbReference type="EMBL" id="FOVL01000008">
    <property type="protein sequence ID" value="SFN57037.1"/>
    <property type="molecule type" value="Genomic_DNA"/>
</dbReference>
<comment type="similarity">
    <text evidence="1">Belongs to the glycosyl hydrolase 9 (cellulase E) family.</text>
</comment>
<evidence type="ECO:0000259" key="7">
    <source>
        <dbReference type="Pfam" id="PF02927"/>
    </source>
</evidence>
<dbReference type="Proteomes" id="UP000199153">
    <property type="component" value="Unassembled WGS sequence"/>
</dbReference>
<dbReference type="Pfam" id="PF00759">
    <property type="entry name" value="Glyco_hydro_9"/>
    <property type="match status" value="1"/>
</dbReference>
<dbReference type="SUPFAM" id="SSF48208">
    <property type="entry name" value="Six-hairpin glycosidases"/>
    <property type="match status" value="1"/>
</dbReference>
<dbReference type="CDD" id="cd02850">
    <property type="entry name" value="E_set_Cellulase_N"/>
    <property type="match status" value="1"/>
</dbReference>
<dbReference type="InterPro" id="IPR008928">
    <property type="entry name" value="6-hairpin_glycosidase_sf"/>
</dbReference>
<dbReference type="InterPro" id="IPR001701">
    <property type="entry name" value="Glyco_hydro_9"/>
</dbReference>
<feature type="domain" description="Cellulase Ig-like" evidence="7">
    <location>
        <begin position="21"/>
        <end position="96"/>
    </location>
</feature>
<accession>A0A1I5A3T2</accession>
<dbReference type="OrthoDB" id="9808897at2"/>
<dbReference type="Gene3D" id="1.50.10.10">
    <property type="match status" value="1"/>
</dbReference>
<keyword evidence="5" id="KW-0624">Polysaccharide degradation</keyword>
<feature type="domain" description="Glycoside hydrolase family 9" evidence="6">
    <location>
        <begin position="114"/>
        <end position="580"/>
    </location>
</feature>
<dbReference type="Pfam" id="PF02927">
    <property type="entry name" value="CelD_N"/>
    <property type="match status" value="1"/>
</dbReference>
<evidence type="ECO:0000313" key="9">
    <source>
        <dbReference type="Proteomes" id="UP000199153"/>
    </source>
</evidence>
<dbReference type="PANTHER" id="PTHR22298">
    <property type="entry name" value="ENDO-1,4-BETA-GLUCANASE"/>
    <property type="match status" value="1"/>
</dbReference>
<evidence type="ECO:0000256" key="1">
    <source>
        <dbReference type="ARBA" id="ARBA00007072"/>
    </source>
</evidence>
<dbReference type="GO" id="GO:0000272">
    <property type="term" value="P:polysaccharide catabolic process"/>
    <property type="evidence" value="ECO:0007669"/>
    <property type="project" value="UniProtKB-KW"/>
</dbReference>
<proteinExistence type="inferred from homology"/>
<dbReference type="InterPro" id="IPR014756">
    <property type="entry name" value="Ig_E-set"/>
</dbReference>
<reference evidence="8 9" key="1">
    <citation type="submission" date="2016-10" db="EMBL/GenBank/DDBJ databases">
        <authorList>
            <person name="de Groot N.N."/>
        </authorList>
    </citation>
    <scope>NUCLEOTIDE SEQUENCE [LARGE SCALE GENOMIC DNA]</scope>
    <source>
        <strain evidence="8 9">DSM 17794</strain>
    </source>
</reference>
<evidence type="ECO:0000256" key="5">
    <source>
        <dbReference type="ARBA" id="ARBA00023326"/>
    </source>
</evidence>
<dbReference type="AlphaFoldDB" id="A0A1I5A3T2"/>
<dbReference type="GO" id="GO:0008810">
    <property type="term" value="F:cellulase activity"/>
    <property type="evidence" value="ECO:0007669"/>
    <property type="project" value="InterPro"/>
</dbReference>
<evidence type="ECO:0000259" key="6">
    <source>
        <dbReference type="Pfam" id="PF00759"/>
    </source>
</evidence>
<dbReference type="InterPro" id="IPR004197">
    <property type="entry name" value="Cellulase_Ig-like"/>
</dbReference>
<evidence type="ECO:0000313" key="8">
    <source>
        <dbReference type="EMBL" id="SFN57037.1"/>
    </source>
</evidence>
<dbReference type="InterPro" id="IPR013783">
    <property type="entry name" value="Ig-like_fold"/>
</dbReference>
<dbReference type="STRING" id="287099.SAMN05660413_01678"/>
<name>A0A1I5A3T2_9FLAO</name>
<organism evidence="8 9">
    <name type="scientific">Salegentibacter flavus</name>
    <dbReference type="NCBI Taxonomy" id="287099"/>
    <lineage>
        <taxon>Bacteria</taxon>
        <taxon>Pseudomonadati</taxon>
        <taxon>Bacteroidota</taxon>
        <taxon>Flavobacteriia</taxon>
        <taxon>Flavobacteriales</taxon>
        <taxon>Flavobacteriaceae</taxon>
        <taxon>Salegentibacter</taxon>
    </lineage>
</organism>
<evidence type="ECO:0000256" key="3">
    <source>
        <dbReference type="ARBA" id="ARBA00023277"/>
    </source>
</evidence>
<keyword evidence="4" id="KW-0326">Glycosidase</keyword>
<evidence type="ECO:0000256" key="2">
    <source>
        <dbReference type="ARBA" id="ARBA00022801"/>
    </source>
</evidence>
<protein>
    <submittedName>
        <fullName evidence="8">N-terminal ig-like domain of cellulase</fullName>
    </submittedName>
</protein>
<evidence type="ECO:0000256" key="4">
    <source>
        <dbReference type="ARBA" id="ARBA00023295"/>
    </source>
</evidence>
<gene>
    <name evidence="8" type="ORF">SAMN05660413_01678</name>
</gene>
<dbReference type="Gene3D" id="2.60.40.10">
    <property type="entry name" value="Immunoglobulins"/>
    <property type="match status" value="1"/>
</dbReference>